<reference evidence="1 2" key="1">
    <citation type="journal article" date="2019" name="Int. J. Syst. Evol. Microbiol.">
        <title>The Global Catalogue of Microorganisms (GCM) 10K type strain sequencing project: providing services to taxonomists for standard genome sequencing and annotation.</title>
        <authorList>
            <consortium name="The Broad Institute Genomics Platform"/>
            <consortium name="The Broad Institute Genome Sequencing Center for Infectious Disease"/>
            <person name="Wu L."/>
            <person name="Ma J."/>
        </authorList>
    </citation>
    <scope>NUCLEOTIDE SEQUENCE [LARGE SCALE GENOMIC DNA]</scope>
    <source>
        <strain evidence="1 2">JCM 16328</strain>
    </source>
</reference>
<dbReference type="EMBL" id="BAAADV010000001">
    <property type="protein sequence ID" value="GAA0662829.1"/>
    <property type="molecule type" value="Genomic_DNA"/>
</dbReference>
<keyword evidence="2" id="KW-1185">Reference proteome</keyword>
<comment type="caution">
    <text evidence="1">The sequence shown here is derived from an EMBL/GenBank/DDBJ whole genome shotgun (WGS) entry which is preliminary data.</text>
</comment>
<sequence length="284" mass="31385">MKSRPPLPPIDEMRDELLGGGHLWLQEYVDGGALRFQLREDGAIRFGDRERAFEPGDPPLPYRHALAHVRENLDRQALRDAVADVGAVTFFGVATHRKSIDYDWARTPPVLGTDVWSATEKSFLPPDRVEQIFRRLGLAPVNAVRKELRAQDFDPDAYEFPASEWYDGPMAGVVVRSKTGGAARLLAPEFREADESAAGDPAPAESADALVERHATDRRLERLAGRLEEQGRGVTAETVTERALDAVAREAPAKHFGDGGVDEGALRSALAPRVRGFLDDRSWE</sequence>
<organism evidence="1 2">
    <name type="scientific">Natronoarchaeum mannanilyticum</name>
    <dbReference type="NCBI Taxonomy" id="926360"/>
    <lineage>
        <taxon>Archaea</taxon>
        <taxon>Methanobacteriati</taxon>
        <taxon>Methanobacteriota</taxon>
        <taxon>Stenosarchaea group</taxon>
        <taxon>Halobacteria</taxon>
        <taxon>Halobacteriales</taxon>
        <taxon>Natronoarchaeaceae</taxon>
    </lineage>
</organism>
<dbReference type="RefSeq" id="WP_343772184.1">
    <property type="nucleotide sequence ID" value="NZ_BAAADV010000001.1"/>
</dbReference>
<dbReference type="Proteomes" id="UP001500420">
    <property type="component" value="Unassembled WGS sequence"/>
</dbReference>
<evidence type="ECO:0000313" key="1">
    <source>
        <dbReference type="EMBL" id="GAA0662829.1"/>
    </source>
</evidence>
<accession>A0AAV3T697</accession>
<evidence type="ECO:0008006" key="3">
    <source>
        <dbReference type="Google" id="ProtNLM"/>
    </source>
</evidence>
<gene>
    <name evidence="1" type="ORF">GCM10009020_04210</name>
</gene>
<protein>
    <recommendedName>
        <fullName evidence="3">RNA ligase domain-containing protein</fullName>
    </recommendedName>
</protein>
<name>A0AAV3T697_9EURY</name>
<dbReference type="AlphaFoldDB" id="A0AAV3T697"/>
<evidence type="ECO:0000313" key="2">
    <source>
        <dbReference type="Proteomes" id="UP001500420"/>
    </source>
</evidence>
<proteinExistence type="predicted"/>